<name>A0A328BMC3_9BACT</name>
<dbReference type="GO" id="GO:0000049">
    <property type="term" value="F:tRNA binding"/>
    <property type="evidence" value="ECO:0007669"/>
    <property type="project" value="InterPro"/>
</dbReference>
<accession>A0A328BMC3</accession>
<dbReference type="NCBIfam" id="TIGR00468">
    <property type="entry name" value="pheS"/>
    <property type="match status" value="1"/>
</dbReference>
<protein>
    <recommendedName>
        <fullName evidence="13">Phenylalanine--tRNA ligase alpha subunit</fullName>
        <ecNumber evidence="13">6.1.1.20</ecNumber>
    </recommendedName>
    <alternativeName>
        <fullName evidence="13">Phenylalanyl-tRNA synthetase alpha subunit</fullName>
        <shortName evidence="13">PheRS</shortName>
    </alternativeName>
</protein>
<dbReference type="GO" id="GO:0004826">
    <property type="term" value="F:phenylalanine-tRNA ligase activity"/>
    <property type="evidence" value="ECO:0007669"/>
    <property type="project" value="UniProtKB-UniRule"/>
</dbReference>
<comment type="subcellular location">
    <subcellularLocation>
        <location evidence="1 13">Cytoplasm</location>
    </subcellularLocation>
</comment>
<dbReference type="GO" id="GO:0000287">
    <property type="term" value="F:magnesium ion binding"/>
    <property type="evidence" value="ECO:0007669"/>
    <property type="project" value="UniProtKB-UniRule"/>
</dbReference>
<keyword evidence="6 13" id="KW-0479">Metal-binding</keyword>
<dbReference type="EMBL" id="QHKM01000002">
    <property type="protein sequence ID" value="RAK68117.1"/>
    <property type="molecule type" value="Genomic_DNA"/>
</dbReference>
<evidence type="ECO:0000259" key="14">
    <source>
        <dbReference type="PROSITE" id="PS50862"/>
    </source>
</evidence>
<evidence type="ECO:0000256" key="13">
    <source>
        <dbReference type="HAMAP-Rule" id="MF_00281"/>
    </source>
</evidence>
<organism evidence="15 16">
    <name type="scientific">Hymenobacter edaphi</name>
    <dbReference type="NCBI Taxonomy" id="2211146"/>
    <lineage>
        <taxon>Bacteria</taxon>
        <taxon>Pseudomonadati</taxon>
        <taxon>Bacteroidota</taxon>
        <taxon>Cytophagia</taxon>
        <taxon>Cytophagales</taxon>
        <taxon>Hymenobacteraceae</taxon>
        <taxon>Hymenobacter</taxon>
    </lineage>
</organism>
<dbReference type="SUPFAM" id="SSF55681">
    <property type="entry name" value="Class II aaRS and biotin synthetases"/>
    <property type="match status" value="1"/>
</dbReference>
<dbReference type="SUPFAM" id="SSF46589">
    <property type="entry name" value="tRNA-binding arm"/>
    <property type="match status" value="1"/>
</dbReference>
<evidence type="ECO:0000256" key="5">
    <source>
        <dbReference type="ARBA" id="ARBA00022598"/>
    </source>
</evidence>
<dbReference type="HAMAP" id="MF_00281">
    <property type="entry name" value="Phe_tRNA_synth_alpha1"/>
    <property type="match status" value="1"/>
</dbReference>
<comment type="caution">
    <text evidence="15">The sequence shown here is derived from an EMBL/GenBank/DDBJ whole genome shotgun (WGS) entry which is preliminary data.</text>
</comment>
<evidence type="ECO:0000256" key="4">
    <source>
        <dbReference type="ARBA" id="ARBA00022490"/>
    </source>
</evidence>
<evidence type="ECO:0000256" key="8">
    <source>
        <dbReference type="ARBA" id="ARBA00022840"/>
    </source>
</evidence>
<dbReference type="InterPro" id="IPR045864">
    <property type="entry name" value="aa-tRNA-synth_II/BPL/LPL"/>
</dbReference>
<comment type="similarity">
    <text evidence="2 13">Belongs to the class-II aminoacyl-tRNA synthetase family. Phe-tRNA synthetase alpha subunit type 1 subfamily.</text>
</comment>
<reference evidence="16" key="1">
    <citation type="submission" date="2018-05" db="EMBL/GenBank/DDBJ databases">
        <authorList>
            <person name="Nie L."/>
        </authorList>
    </citation>
    <scope>NUCLEOTIDE SEQUENCE [LARGE SCALE GENOMIC DNA]</scope>
    <source>
        <strain evidence="16">NL</strain>
    </source>
</reference>
<keyword evidence="5 13" id="KW-0436">Ligase</keyword>
<keyword evidence="4 13" id="KW-0963">Cytoplasm</keyword>
<dbReference type="GO" id="GO:0006432">
    <property type="term" value="P:phenylalanyl-tRNA aminoacylation"/>
    <property type="evidence" value="ECO:0007669"/>
    <property type="project" value="UniProtKB-UniRule"/>
</dbReference>
<dbReference type="InterPro" id="IPR006195">
    <property type="entry name" value="aa-tRNA-synth_II"/>
</dbReference>
<evidence type="ECO:0000256" key="12">
    <source>
        <dbReference type="ARBA" id="ARBA00049255"/>
    </source>
</evidence>
<comment type="subunit">
    <text evidence="3 13">Tetramer of two alpha and two beta subunits.</text>
</comment>
<dbReference type="InterPro" id="IPR004188">
    <property type="entry name" value="Phe-tRNA_ligase_II_N"/>
</dbReference>
<evidence type="ECO:0000256" key="9">
    <source>
        <dbReference type="ARBA" id="ARBA00022842"/>
    </source>
</evidence>
<proteinExistence type="inferred from homology"/>
<dbReference type="Pfam" id="PF02912">
    <property type="entry name" value="Phe_tRNA-synt_N"/>
    <property type="match status" value="1"/>
</dbReference>
<dbReference type="GO" id="GO:0005524">
    <property type="term" value="F:ATP binding"/>
    <property type="evidence" value="ECO:0007669"/>
    <property type="project" value="UniProtKB-UniRule"/>
</dbReference>
<keyword evidence="11 13" id="KW-0030">Aminoacyl-tRNA synthetase</keyword>
<dbReference type="OrthoDB" id="9800719at2"/>
<dbReference type="CDD" id="cd00496">
    <property type="entry name" value="PheRS_alpha_core"/>
    <property type="match status" value="1"/>
</dbReference>
<keyword evidence="9 13" id="KW-0460">Magnesium</keyword>
<evidence type="ECO:0000256" key="11">
    <source>
        <dbReference type="ARBA" id="ARBA00023146"/>
    </source>
</evidence>
<keyword evidence="8 13" id="KW-0067">ATP-binding</keyword>
<evidence type="ECO:0000256" key="3">
    <source>
        <dbReference type="ARBA" id="ARBA00011209"/>
    </source>
</evidence>
<keyword evidence="7 13" id="KW-0547">Nucleotide-binding</keyword>
<dbReference type="Proteomes" id="UP000248553">
    <property type="component" value="Unassembled WGS sequence"/>
</dbReference>
<dbReference type="PROSITE" id="PS50862">
    <property type="entry name" value="AA_TRNA_LIGASE_II"/>
    <property type="match status" value="1"/>
</dbReference>
<dbReference type="AlphaFoldDB" id="A0A328BMC3"/>
<comment type="cofactor">
    <cofactor evidence="13">
        <name>Mg(2+)</name>
        <dbReference type="ChEBI" id="CHEBI:18420"/>
    </cofactor>
    <text evidence="13">Binds 2 magnesium ions per tetramer.</text>
</comment>
<dbReference type="Gene3D" id="3.30.930.10">
    <property type="entry name" value="Bira Bifunctional Protein, Domain 2"/>
    <property type="match status" value="1"/>
</dbReference>
<dbReference type="RefSeq" id="WP_111477730.1">
    <property type="nucleotide sequence ID" value="NZ_QHKM01000002.1"/>
</dbReference>
<gene>
    <name evidence="13" type="primary">pheS</name>
    <name evidence="15" type="ORF">DLM85_08760</name>
</gene>
<feature type="binding site" evidence="13">
    <location>
        <position position="277"/>
    </location>
    <ligand>
        <name>Mg(2+)</name>
        <dbReference type="ChEBI" id="CHEBI:18420"/>
        <note>shared with beta subunit</note>
    </ligand>
</feature>
<keyword evidence="10 13" id="KW-0648">Protein biosynthesis</keyword>
<dbReference type="InterPro" id="IPR004529">
    <property type="entry name" value="Phe-tRNA-synth_IIc_asu"/>
</dbReference>
<dbReference type="InterPro" id="IPR010978">
    <property type="entry name" value="tRNA-bd_arm"/>
</dbReference>
<feature type="domain" description="Aminoacyl-transfer RNA synthetases class-II family profile" evidence="14">
    <location>
        <begin position="114"/>
        <end position="361"/>
    </location>
</feature>
<dbReference type="InterPro" id="IPR022911">
    <property type="entry name" value="Phe_tRNA_ligase_alpha1_bac"/>
</dbReference>
<dbReference type="PANTHER" id="PTHR11538">
    <property type="entry name" value="PHENYLALANYL-TRNA SYNTHETASE"/>
    <property type="match status" value="1"/>
</dbReference>
<dbReference type="EC" id="6.1.1.20" evidence="13"/>
<dbReference type="PANTHER" id="PTHR11538:SF41">
    <property type="entry name" value="PHENYLALANINE--TRNA LIGASE, MITOCHONDRIAL"/>
    <property type="match status" value="1"/>
</dbReference>
<comment type="catalytic activity">
    <reaction evidence="12 13">
        <text>tRNA(Phe) + L-phenylalanine + ATP = L-phenylalanyl-tRNA(Phe) + AMP + diphosphate + H(+)</text>
        <dbReference type="Rhea" id="RHEA:19413"/>
        <dbReference type="Rhea" id="RHEA-COMP:9668"/>
        <dbReference type="Rhea" id="RHEA-COMP:9699"/>
        <dbReference type="ChEBI" id="CHEBI:15378"/>
        <dbReference type="ChEBI" id="CHEBI:30616"/>
        <dbReference type="ChEBI" id="CHEBI:33019"/>
        <dbReference type="ChEBI" id="CHEBI:58095"/>
        <dbReference type="ChEBI" id="CHEBI:78442"/>
        <dbReference type="ChEBI" id="CHEBI:78531"/>
        <dbReference type="ChEBI" id="CHEBI:456215"/>
        <dbReference type="EC" id="6.1.1.20"/>
    </reaction>
</comment>
<dbReference type="GO" id="GO:0005737">
    <property type="term" value="C:cytoplasm"/>
    <property type="evidence" value="ECO:0007669"/>
    <property type="project" value="UniProtKB-SubCell"/>
</dbReference>
<dbReference type="InterPro" id="IPR002319">
    <property type="entry name" value="Phenylalanyl-tRNA_Synthase"/>
</dbReference>
<evidence type="ECO:0000256" key="7">
    <source>
        <dbReference type="ARBA" id="ARBA00022741"/>
    </source>
</evidence>
<dbReference type="Pfam" id="PF01409">
    <property type="entry name" value="tRNA-synt_2d"/>
    <property type="match status" value="1"/>
</dbReference>
<evidence type="ECO:0000313" key="15">
    <source>
        <dbReference type="EMBL" id="RAK68117.1"/>
    </source>
</evidence>
<sequence>MQDTIQQLQQEIEAYDVTTAAGLDQFRIAYTGRKGRIADLFDQLKTVPAENRRSVGQQLNALKQLAQDKFDQRRQQLEDEAAAQPADAGYDYTLPAVPGALGTRHPLSLTRDEIVRIFSRIGFNVAEGPEIEDDWHNFSALNFPENHPAREMQDTFFLAGGEIGSGEMASDVQADGTSTHQLANSPSHLLRTHTSTVQVRLMQSQKPPIRSIMPGRVYRNEAISARAHMVFHQIEGLYIDENVSFADLKQTIYYFAQEFYGQDVKMRMRPSYFPFTEPSTEIDISCLICKGVGCNICKYTGWVEIMGAGMVDPNVLRACGIDPERYSGFAFGMGLERPTMLKYQIKDLRLFTQNDLRFLRQFESIH</sequence>
<evidence type="ECO:0000313" key="16">
    <source>
        <dbReference type="Proteomes" id="UP000248553"/>
    </source>
</evidence>
<evidence type="ECO:0000256" key="1">
    <source>
        <dbReference type="ARBA" id="ARBA00004496"/>
    </source>
</evidence>
<evidence type="ECO:0000256" key="6">
    <source>
        <dbReference type="ARBA" id="ARBA00022723"/>
    </source>
</evidence>
<keyword evidence="16" id="KW-1185">Reference proteome</keyword>
<evidence type="ECO:0000256" key="10">
    <source>
        <dbReference type="ARBA" id="ARBA00022917"/>
    </source>
</evidence>
<evidence type="ECO:0000256" key="2">
    <source>
        <dbReference type="ARBA" id="ARBA00010207"/>
    </source>
</evidence>